<accession>A0A1J8QU98</accession>
<organism evidence="2 3">
    <name type="scientific">Rhizopogon vesiculosus</name>
    <dbReference type="NCBI Taxonomy" id="180088"/>
    <lineage>
        <taxon>Eukaryota</taxon>
        <taxon>Fungi</taxon>
        <taxon>Dikarya</taxon>
        <taxon>Basidiomycota</taxon>
        <taxon>Agaricomycotina</taxon>
        <taxon>Agaricomycetes</taxon>
        <taxon>Agaricomycetidae</taxon>
        <taxon>Boletales</taxon>
        <taxon>Suillineae</taxon>
        <taxon>Rhizopogonaceae</taxon>
        <taxon>Rhizopogon</taxon>
    </lineage>
</organism>
<feature type="compositionally biased region" description="Basic and acidic residues" evidence="1">
    <location>
        <begin position="102"/>
        <end position="116"/>
    </location>
</feature>
<evidence type="ECO:0000313" key="3">
    <source>
        <dbReference type="Proteomes" id="UP000183567"/>
    </source>
</evidence>
<gene>
    <name evidence="2" type="ORF">AZE42_11551</name>
</gene>
<keyword evidence="3" id="KW-1185">Reference proteome</keyword>
<sequence>MSERAFLDDELWSPGENSAHIFTFHPLSTRIHPLYIVLSRFLGPSLYLRVTLEASGAIQYYSCESDVAEAMSAVTEIGAVDHTAVPAEFPLVFPALSRQERRYNHRRAQDGTDTQERTGNIRVR</sequence>
<evidence type="ECO:0000313" key="2">
    <source>
        <dbReference type="EMBL" id="OJA15244.1"/>
    </source>
</evidence>
<reference evidence="2 3" key="1">
    <citation type="submission" date="2016-03" db="EMBL/GenBank/DDBJ databases">
        <title>Comparative genomics of the ectomycorrhizal sister species Rhizopogon vinicolor and Rhizopogon vesiculosus (Basidiomycota: Boletales) reveals a divergence of the mating type B locus.</title>
        <authorList>
            <person name="Mujic A.B."/>
            <person name="Kuo A."/>
            <person name="Tritt A."/>
            <person name="Lipzen A."/>
            <person name="Chen C."/>
            <person name="Johnson J."/>
            <person name="Sharma A."/>
            <person name="Barry K."/>
            <person name="Grigoriev I.V."/>
            <person name="Spatafora J.W."/>
        </authorList>
    </citation>
    <scope>NUCLEOTIDE SEQUENCE [LARGE SCALE GENOMIC DNA]</scope>
    <source>
        <strain evidence="2 3">AM-OR11-056</strain>
    </source>
</reference>
<dbReference type="Proteomes" id="UP000183567">
    <property type="component" value="Unassembled WGS sequence"/>
</dbReference>
<dbReference type="AlphaFoldDB" id="A0A1J8QU98"/>
<name>A0A1J8QU98_9AGAM</name>
<comment type="caution">
    <text evidence="2">The sequence shown here is derived from an EMBL/GenBank/DDBJ whole genome shotgun (WGS) entry which is preliminary data.</text>
</comment>
<dbReference type="EMBL" id="LVVM01003230">
    <property type="protein sequence ID" value="OJA15244.1"/>
    <property type="molecule type" value="Genomic_DNA"/>
</dbReference>
<protein>
    <submittedName>
        <fullName evidence="2">Uncharacterized protein</fullName>
    </submittedName>
</protein>
<evidence type="ECO:0000256" key="1">
    <source>
        <dbReference type="SAM" id="MobiDB-lite"/>
    </source>
</evidence>
<proteinExistence type="predicted"/>
<feature type="region of interest" description="Disordered" evidence="1">
    <location>
        <begin position="102"/>
        <end position="124"/>
    </location>
</feature>